<evidence type="ECO:0000313" key="2">
    <source>
        <dbReference type="EMBL" id="NKE64460.1"/>
    </source>
</evidence>
<dbReference type="Proteomes" id="UP000521868">
    <property type="component" value="Unassembled WGS sequence"/>
</dbReference>
<dbReference type="Pfam" id="PF01553">
    <property type="entry name" value="Acyltransferase"/>
    <property type="match status" value="1"/>
</dbReference>
<dbReference type="CDD" id="cd07990">
    <property type="entry name" value="LPLAT_LCLAT1-like"/>
    <property type="match status" value="1"/>
</dbReference>
<name>A0A7X6DC40_9BURK</name>
<reference evidence="2 3" key="1">
    <citation type="journal article" date="2020" name="Nature">
        <title>Bacterial chemolithoautotrophy via manganese oxidation.</title>
        <authorList>
            <person name="Yu H."/>
            <person name="Leadbetter J.R."/>
        </authorList>
    </citation>
    <scope>NUCLEOTIDE SEQUENCE [LARGE SCALE GENOMIC DNA]</scope>
    <source>
        <strain evidence="2 3">RBP-1</strain>
    </source>
</reference>
<dbReference type="PANTHER" id="PTHR10983">
    <property type="entry name" value="1-ACYLGLYCEROL-3-PHOSPHATE ACYLTRANSFERASE-RELATED"/>
    <property type="match status" value="1"/>
</dbReference>
<proteinExistence type="predicted"/>
<dbReference type="EMBL" id="VTOX01000001">
    <property type="protein sequence ID" value="NKE64460.1"/>
    <property type="molecule type" value="Genomic_DNA"/>
</dbReference>
<dbReference type="SUPFAM" id="SSF69593">
    <property type="entry name" value="Glycerol-3-phosphate (1)-acyltransferase"/>
    <property type="match status" value="1"/>
</dbReference>
<dbReference type="SMART" id="SM00563">
    <property type="entry name" value="PlsC"/>
    <property type="match status" value="1"/>
</dbReference>
<keyword evidence="2" id="KW-0808">Transferase</keyword>
<sequence length="607" mass="67143">MLGFLPPFLRGCLALLLLVLNTLFWCVLLFAAALAKLVLPFRAVRVRIDPLLNRIASLWIACNSGWMRLTQRTAWDVQGLDQLRYEGWYLVNCNHQSWVDIFVLQHVLNGRIPLLKFFLKQELIWVPVIGVAWWALDFPFMQRHGKAELRRRPELRSQDAEATRRACAKFSLVPTSVMNFAEGTRFTAAKHSAQESPYRHLLKPKAGALALALNAMGERFKSLVDATIVYPGGAPTFWQFLCGRSPRIVVRLREVPIPAAFCTGDYAGDKAFRVSFQQWLAQLWEEKDRQIGDLLGDGDEASTGTSGRPAASAAGALAALALLCGLLAPPDAQAVQSLGASALRDRHAALGPQLRDNQFQGPLYLESVETSRSSQGDIYAVVDHPFARVSGALANPAHWCDILILHLNVKYCRGTPGEQSRLEVRIGRKHDQPLASATPLAFAWRAGVPAAGYLDVGLDAPTGPFGTKDYRILVEAVGLDAGRTFIHMGYSFGYGALGQMAMSSYLATIGRDKVGFTRDTGGAPADGPRFVGGTRGLAERNTMRYYLAIDAYLDSLAAPVPEQVERRFAYWFDATEKYPAQLREVDRASYLAMKRKEYRRQQGALAE</sequence>
<dbReference type="PANTHER" id="PTHR10983:SF16">
    <property type="entry name" value="LYSOCARDIOLIPIN ACYLTRANSFERASE 1"/>
    <property type="match status" value="1"/>
</dbReference>
<dbReference type="GO" id="GO:0016746">
    <property type="term" value="F:acyltransferase activity"/>
    <property type="evidence" value="ECO:0007669"/>
    <property type="project" value="UniProtKB-KW"/>
</dbReference>
<keyword evidence="3" id="KW-1185">Reference proteome</keyword>
<organism evidence="2 3">
    <name type="scientific">Ramlibacter lithotrophicus</name>
    <dbReference type="NCBI Taxonomy" id="2606681"/>
    <lineage>
        <taxon>Bacteria</taxon>
        <taxon>Pseudomonadati</taxon>
        <taxon>Pseudomonadota</taxon>
        <taxon>Betaproteobacteria</taxon>
        <taxon>Burkholderiales</taxon>
        <taxon>Comamonadaceae</taxon>
        <taxon>Ramlibacter</taxon>
    </lineage>
</organism>
<dbReference type="NCBIfam" id="NF010621">
    <property type="entry name" value="PRK14014.1"/>
    <property type="match status" value="1"/>
</dbReference>
<dbReference type="InterPro" id="IPR002123">
    <property type="entry name" value="Plipid/glycerol_acylTrfase"/>
</dbReference>
<feature type="domain" description="Phospholipid/glycerol acyltransferase" evidence="1">
    <location>
        <begin position="89"/>
        <end position="231"/>
    </location>
</feature>
<keyword evidence="2" id="KW-0012">Acyltransferase</keyword>
<comment type="caution">
    <text evidence="2">The sequence shown here is derived from an EMBL/GenBank/DDBJ whole genome shotgun (WGS) entry which is preliminary data.</text>
</comment>
<accession>A0A7X6DC40</accession>
<dbReference type="AlphaFoldDB" id="A0A7X6DC40"/>
<gene>
    <name evidence="2" type="ORF">RAMLITH_01385</name>
</gene>
<protein>
    <submittedName>
        <fullName evidence="2">Acyltransferase</fullName>
    </submittedName>
</protein>
<evidence type="ECO:0000259" key="1">
    <source>
        <dbReference type="SMART" id="SM00563"/>
    </source>
</evidence>
<evidence type="ECO:0000313" key="3">
    <source>
        <dbReference type="Proteomes" id="UP000521868"/>
    </source>
</evidence>